<dbReference type="CDD" id="cd16841">
    <property type="entry name" value="RraA_family"/>
    <property type="match status" value="1"/>
</dbReference>
<feature type="binding site" evidence="5">
    <location>
        <position position="121"/>
    </location>
    <ligand>
        <name>Mg(2+)</name>
        <dbReference type="ChEBI" id="CHEBI:18420"/>
    </ligand>
</feature>
<gene>
    <name evidence="7" type="ORF">SAMN05216551_113103</name>
</gene>
<dbReference type="PANTHER" id="PTHR33254:SF4">
    <property type="entry name" value="4-HYDROXY-4-METHYL-2-OXOGLUTARATE ALDOLASE 3-RELATED"/>
    <property type="match status" value="1"/>
</dbReference>
<feature type="binding site" evidence="5">
    <location>
        <position position="120"/>
    </location>
    <ligand>
        <name>substrate</name>
    </ligand>
</feature>
<feature type="coiled-coil region" evidence="6">
    <location>
        <begin position="179"/>
        <end position="206"/>
    </location>
</feature>
<comment type="cofactor">
    <cofactor evidence="1">
        <name>a divalent metal cation</name>
        <dbReference type="ChEBI" id="CHEBI:60240"/>
    </cofactor>
</comment>
<feature type="binding site" evidence="5">
    <location>
        <begin position="98"/>
        <end position="101"/>
    </location>
    <ligand>
        <name>substrate</name>
    </ligand>
</feature>
<comment type="cofactor">
    <cofactor evidence="5">
        <name>Mg(2+)</name>
        <dbReference type="ChEBI" id="CHEBI:18420"/>
    </cofactor>
</comment>
<dbReference type="AlphaFoldDB" id="A0A1H2PW91"/>
<dbReference type="OrthoDB" id="8717144at2"/>
<evidence type="ECO:0000256" key="3">
    <source>
        <dbReference type="ARBA" id="ARBA00029596"/>
    </source>
</evidence>
<keyword evidence="6" id="KW-0175">Coiled coil</keyword>
<dbReference type="SUPFAM" id="SSF89562">
    <property type="entry name" value="RraA-like"/>
    <property type="match status" value="1"/>
</dbReference>
<dbReference type="STRING" id="1770053.SAMN05216551_113103"/>
<keyword evidence="5" id="KW-0479">Metal-binding</keyword>
<reference evidence="8" key="1">
    <citation type="submission" date="2016-09" db="EMBL/GenBank/DDBJ databases">
        <authorList>
            <person name="Varghese N."/>
            <person name="Submissions S."/>
        </authorList>
    </citation>
    <scope>NUCLEOTIDE SEQUENCE [LARGE SCALE GENOMIC DNA]</scope>
    <source>
        <strain evidence="8">JS23</strain>
    </source>
</reference>
<dbReference type="Proteomes" id="UP000243719">
    <property type="component" value="Unassembled WGS sequence"/>
</dbReference>
<evidence type="ECO:0000256" key="1">
    <source>
        <dbReference type="ARBA" id="ARBA00001968"/>
    </source>
</evidence>
<accession>A0A1H2PW91</accession>
<evidence type="ECO:0000313" key="7">
    <source>
        <dbReference type="EMBL" id="SDV50783.1"/>
    </source>
</evidence>
<dbReference type="InterPro" id="IPR036704">
    <property type="entry name" value="RraA/RraA-like_sf"/>
</dbReference>
<name>A0A1H2PW91_9BURK</name>
<protein>
    <recommendedName>
        <fullName evidence="2">Putative 4-hydroxy-4-methyl-2-oxoglutarate aldolase</fullName>
    </recommendedName>
    <alternativeName>
        <fullName evidence="3">Regulator of ribonuclease activity homolog</fullName>
    </alternativeName>
    <alternativeName>
        <fullName evidence="4">RraA-like protein</fullName>
    </alternativeName>
</protein>
<evidence type="ECO:0000313" key="8">
    <source>
        <dbReference type="Proteomes" id="UP000243719"/>
    </source>
</evidence>
<evidence type="ECO:0000256" key="2">
    <source>
        <dbReference type="ARBA" id="ARBA00016549"/>
    </source>
</evidence>
<keyword evidence="5" id="KW-0460">Magnesium</keyword>
<dbReference type="GO" id="GO:0046872">
    <property type="term" value="F:metal ion binding"/>
    <property type="evidence" value="ECO:0007669"/>
    <property type="project" value="UniProtKB-KW"/>
</dbReference>
<proteinExistence type="predicted"/>
<evidence type="ECO:0000256" key="5">
    <source>
        <dbReference type="PIRSR" id="PIRSR605493-1"/>
    </source>
</evidence>
<dbReference type="EMBL" id="FNLO01000013">
    <property type="protein sequence ID" value="SDV50783.1"/>
    <property type="molecule type" value="Genomic_DNA"/>
</dbReference>
<dbReference type="Pfam" id="PF03737">
    <property type="entry name" value="RraA-like"/>
    <property type="match status" value="1"/>
</dbReference>
<dbReference type="PANTHER" id="PTHR33254">
    <property type="entry name" value="4-HYDROXY-4-METHYL-2-OXOGLUTARATE ALDOLASE 3-RELATED"/>
    <property type="match status" value="1"/>
</dbReference>
<dbReference type="RefSeq" id="WP_091912035.1">
    <property type="nucleotide sequence ID" value="NZ_FNLO01000013.1"/>
</dbReference>
<dbReference type="InterPro" id="IPR005493">
    <property type="entry name" value="RraA/RraA-like"/>
</dbReference>
<sequence>MKTNRFNDVASFERVTPEQIERAREFQAAVLCDVAGRRGALHGDIQPLTQSMVVAGPAFPVEVRPGDNLMFHVALAVAKPGDVIVVDGKGYQSGALFGELMVTQAVAAKLGGFVVDGAARDVATLRDSALPIFANGRNPAGPTKGLDGRLGVPVSIGGVSVEPGDLVIGDCDGVVVIPRADVDKVLKAAEQKLEAEAQRLAEIREGLLVSPWLDDALRAAGVIGADETLA</sequence>
<organism evidence="7 8">
    <name type="scientific">Chitinasiproducens palmae</name>
    <dbReference type="NCBI Taxonomy" id="1770053"/>
    <lineage>
        <taxon>Bacteria</taxon>
        <taxon>Pseudomonadati</taxon>
        <taxon>Pseudomonadota</taxon>
        <taxon>Betaproteobacteria</taxon>
        <taxon>Burkholderiales</taxon>
        <taxon>Burkholderiaceae</taxon>
        <taxon>Chitinasiproducens</taxon>
    </lineage>
</organism>
<evidence type="ECO:0000256" key="6">
    <source>
        <dbReference type="SAM" id="Coils"/>
    </source>
</evidence>
<dbReference type="Gene3D" id="3.50.30.40">
    <property type="entry name" value="Ribonuclease E inhibitor RraA/RraA-like"/>
    <property type="match status" value="1"/>
</dbReference>
<evidence type="ECO:0000256" key="4">
    <source>
        <dbReference type="ARBA" id="ARBA00030169"/>
    </source>
</evidence>
<keyword evidence="8" id="KW-1185">Reference proteome</keyword>